<dbReference type="UniPathway" id="UPA00031">
    <property type="reaction ID" value="UER00009"/>
</dbReference>
<feature type="active site" description="Proton acceptor" evidence="9">
    <location>
        <position position="11"/>
    </location>
</feature>
<dbReference type="InterPro" id="IPR013785">
    <property type="entry name" value="Aldolase_TIM"/>
</dbReference>
<dbReference type="FunFam" id="3.20.20.70:FF:000009">
    <property type="entry name" value="1-(5-phosphoribosyl)-5-[(5-phosphoribosylamino)methylideneamino] imidazole-4-carboxamide isomerase"/>
    <property type="match status" value="1"/>
</dbReference>
<evidence type="ECO:0000313" key="11">
    <source>
        <dbReference type="EMBL" id="CAA9423396.1"/>
    </source>
</evidence>
<accession>A0A6J4PTH4</accession>
<keyword evidence="8 9" id="KW-0413">Isomerase</keyword>
<evidence type="ECO:0000256" key="10">
    <source>
        <dbReference type="RuleBase" id="RU003657"/>
    </source>
</evidence>
<keyword evidence="6 9" id="KW-0028">Amino-acid biosynthesis</keyword>
<dbReference type="InterPro" id="IPR044524">
    <property type="entry name" value="Isoase_HisA-like"/>
</dbReference>
<dbReference type="GO" id="GO:0003949">
    <property type="term" value="F:1-(5-phosphoribosyl)-5-[(5-phosphoribosylamino)methylideneamino]imidazole-4-carboxamide isomerase activity"/>
    <property type="evidence" value="ECO:0007669"/>
    <property type="project" value="UniProtKB-UniRule"/>
</dbReference>
<evidence type="ECO:0000256" key="7">
    <source>
        <dbReference type="ARBA" id="ARBA00023102"/>
    </source>
</evidence>
<sequence>MSGFTVFPAIDLRGGKCVRLVQGNFGRLKEYDADPVERAREWQRRGAAAIHVVDLDGAKEGRLVQTELVGRMARAVNVPLQVGGGIRTIEDLARLRQAGASHVVVGTAAVGDRDLRLRAIEEAGPSLVVAVDARNGVVATHGWQRSSGVPVLDLAEELSDDGVASVLYTDVARDGVGSGAALEDTAAVARFLPTIASGGVRDAWDVTALSRLDGVVGVVVGTALYEEQVALEELLRAAVAE</sequence>
<name>A0A6J4PTH4_9ACTN</name>
<evidence type="ECO:0000256" key="8">
    <source>
        <dbReference type="ARBA" id="ARBA00023235"/>
    </source>
</evidence>
<evidence type="ECO:0000256" key="4">
    <source>
        <dbReference type="ARBA" id="ARBA00009667"/>
    </source>
</evidence>
<evidence type="ECO:0000256" key="3">
    <source>
        <dbReference type="ARBA" id="ARBA00005133"/>
    </source>
</evidence>
<dbReference type="GO" id="GO:0000105">
    <property type="term" value="P:L-histidine biosynthetic process"/>
    <property type="evidence" value="ECO:0007669"/>
    <property type="project" value="UniProtKB-UniRule"/>
</dbReference>
<dbReference type="SUPFAM" id="SSF51366">
    <property type="entry name" value="Ribulose-phoshate binding barrel"/>
    <property type="match status" value="1"/>
</dbReference>
<comment type="pathway">
    <text evidence="3 9">Amino-acid biosynthesis; L-histidine biosynthesis; L-histidine from 5-phospho-alpha-D-ribose 1-diphosphate: step 4/9.</text>
</comment>
<dbReference type="AlphaFoldDB" id="A0A6J4PTH4"/>
<organism evidence="11">
    <name type="scientific">uncultured Rubrobacteraceae bacterium</name>
    <dbReference type="NCBI Taxonomy" id="349277"/>
    <lineage>
        <taxon>Bacteria</taxon>
        <taxon>Bacillati</taxon>
        <taxon>Actinomycetota</taxon>
        <taxon>Rubrobacteria</taxon>
        <taxon>Rubrobacterales</taxon>
        <taxon>Rubrobacteraceae</taxon>
        <taxon>environmental samples</taxon>
    </lineage>
</organism>
<dbReference type="PANTHER" id="PTHR43090:SF2">
    <property type="entry name" value="1-(5-PHOSPHORIBOSYL)-5-[(5-PHOSPHORIBOSYLAMINO)METHYLIDENEAMINO] IMIDAZOLE-4-CARBOXAMIDE ISOMERASE"/>
    <property type="match status" value="1"/>
</dbReference>
<dbReference type="EMBL" id="CADCUZ010000102">
    <property type="protein sequence ID" value="CAA9423396.1"/>
    <property type="molecule type" value="Genomic_DNA"/>
</dbReference>
<dbReference type="CDD" id="cd04732">
    <property type="entry name" value="HisA"/>
    <property type="match status" value="1"/>
</dbReference>
<evidence type="ECO:0000256" key="1">
    <source>
        <dbReference type="ARBA" id="ARBA00000901"/>
    </source>
</evidence>
<evidence type="ECO:0000256" key="2">
    <source>
        <dbReference type="ARBA" id="ARBA00004496"/>
    </source>
</evidence>
<dbReference type="InterPro" id="IPR006062">
    <property type="entry name" value="His_biosynth"/>
</dbReference>
<dbReference type="GO" id="GO:0000162">
    <property type="term" value="P:L-tryptophan biosynthetic process"/>
    <property type="evidence" value="ECO:0007669"/>
    <property type="project" value="TreeGrafter"/>
</dbReference>
<dbReference type="EC" id="5.3.1.16" evidence="9"/>
<dbReference type="PANTHER" id="PTHR43090">
    <property type="entry name" value="1-(5-PHOSPHORIBOSYL)-5-[(5-PHOSPHORIBOSYLAMINO)METHYLIDENEAMINO] IMIDAZOLE-4-CARBOXAMIDE ISOMERASE"/>
    <property type="match status" value="1"/>
</dbReference>
<comment type="similarity">
    <text evidence="4 9 10">Belongs to the HisA/HisF family.</text>
</comment>
<comment type="subcellular location">
    <subcellularLocation>
        <location evidence="2 9">Cytoplasm</location>
    </subcellularLocation>
</comment>
<dbReference type="HAMAP" id="MF_01014">
    <property type="entry name" value="HisA"/>
    <property type="match status" value="1"/>
</dbReference>
<keyword evidence="5 9" id="KW-0963">Cytoplasm</keyword>
<proteinExistence type="inferred from homology"/>
<keyword evidence="7 9" id="KW-0368">Histidine biosynthesis</keyword>
<gene>
    <name evidence="9" type="primary">hisA</name>
    <name evidence="11" type="ORF">AVDCRST_MAG55-2146</name>
</gene>
<evidence type="ECO:0000256" key="5">
    <source>
        <dbReference type="ARBA" id="ARBA00022490"/>
    </source>
</evidence>
<dbReference type="InterPro" id="IPR011060">
    <property type="entry name" value="RibuloseP-bd_barrel"/>
</dbReference>
<dbReference type="GO" id="GO:0005737">
    <property type="term" value="C:cytoplasm"/>
    <property type="evidence" value="ECO:0007669"/>
    <property type="project" value="UniProtKB-SubCell"/>
</dbReference>
<dbReference type="Pfam" id="PF00977">
    <property type="entry name" value="His_biosynth"/>
    <property type="match status" value="1"/>
</dbReference>
<comment type="catalytic activity">
    <reaction evidence="1 9">
        <text>1-(5-phospho-beta-D-ribosyl)-5-[(5-phospho-beta-D-ribosylamino)methylideneamino]imidazole-4-carboxamide = 5-[(5-phospho-1-deoxy-D-ribulos-1-ylimino)methylamino]-1-(5-phospho-beta-D-ribosyl)imidazole-4-carboxamide</text>
        <dbReference type="Rhea" id="RHEA:15469"/>
        <dbReference type="ChEBI" id="CHEBI:58435"/>
        <dbReference type="ChEBI" id="CHEBI:58525"/>
        <dbReference type="EC" id="5.3.1.16"/>
    </reaction>
</comment>
<reference evidence="11" key="1">
    <citation type="submission" date="2020-02" db="EMBL/GenBank/DDBJ databases">
        <authorList>
            <person name="Meier V. D."/>
        </authorList>
    </citation>
    <scope>NUCLEOTIDE SEQUENCE</scope>
    <source>
        <strain evidence="11">AVDCRST_MAG55</strain>
    </source>
</reference>
<evidence type="ECO:0000256" key="6">
    <source>
        <dbReference type="ARBA" id="ARBA00022605"/>
    </source>
</evidence>
<protein>
    <recommendedName>
        <fullName evidence="9">1-(5-phosphoribosyl)-5-[(5-phosphoribosylamino)methylideneamino] imidazole-4-carboxamide isomerase</fullName>
        <ecNumber evidence="9">5.3.1.16</ecNumber>
    </recommendedName>
    <alternativeName>
        <fullName evidence="9">Phosphoribosylformimino-5-aminoimidazole carboxamide ribotide isomerase</fullName>
    </alternativeName>
</protein>
<dbReference type="Gene3D" id="3.20.20.70">
    <property type="entry name" value="Aldolase class I"/>
    <property type="match status" value="1"/>
</dbReference>
<evidence type="ECO:0000256" key="9">
    <source>
        <dbReference type="HAMAP-Rule" id="MF_01014"/>
    </source>
</evidence>
<feature type="active site" description="Proton donor" evidence="9">
    <location>
        <position position="132"/>
    </location>
</feature>
<dbReference type="InterPro" id="IPR023016">
    <property type="entry name" value="HisA/PriA"/>
</dbReference>